<dbReference type="PANTHER" id="PTHR47219:SF9">
    <property type="entry name" value="GTPASE ACTIVATING PROTEIN AND CENTROSOME-ASSOCIATED, ISOFORM B"/>
    <property type="match status" value="1"/>
</dbReference>
<evidence type="ECO:0000256" key="1">
    <source>
        <dbReference type="ARBA" id="ARBA00022468"/>
    </source>
</evidence>
<dbReference type="EMBL" id="JAPWDV010000001">
    <property type="protein sequence ID" value="KAJ6223479.1"/>
    <property type="molecule type" value="Genomic_DNA"/>
</dbReference>
<feature type="region of interest" description="Disordered" evidence="3">
    <location>
        <begin position="1089"/>
        <end position="1113"/>
    </location>
</feature>
<dbReference type="OMA" id="MHSMGYV"/>
<dbReference type="Pfam" id="PF00566">
    <property type="entry name" value="RabGAP-TBC"/>
    <property type="match status" value="1"/>
</dbReference>
<feature type="compositionally biased region" description="Polar residues" evidence="3">
    <location>
        <begin position="500"/>
        <end position="515"/>
    </location>
</feature>
<keyword evidence="6" id="KW-1185">Reference proteome</keyword>
<reference evidence="5" key="1">
    <citation type="submission" date="2022-12" db="EMBL/GenBank/DDBJ databases">
        <title>Genome assemblies of Blomia tropicalis.</title>
        <authorList>
            <person name="Cui Y."/>
        </authorList>
    </citation>
    <scope>NUCLEOTIDE SEQUENCE</scope>
    <source>
        <tissue evidence="5">Adult mites</tissue>
    </source>
</reference>
<feature type="compositionally biased region" description="Acidic residues" evidence="3">
    <location>
        <begin position="518"/>
        <end position="529"/>
    </location>
</feature>
<dbReference type="PROSITE" id="PS50086">
    <property type="entry name" value="TBC_RABGAP"/>
    <property type="match status" value="1"/>
</dbReference>
<keyword evidence="1" id="KW-0343">GTPase activation</keyword>
<dbReference type="InterPro" id="IPR000195">
    <property type="entry name" value="Rab-GAP-TBC_dom"/>
</dbReference>
<feature type="coiled-coil region" evidence="2">
    <location>
        <begin position="842"/>
        <end position="869"/>
    </location>
</feature>
<keyword evidence="2" id="KW-0175">Coiled coil</keyword>
<evidence type="ECO:0000256" key="2">
    <source>
        <dbReference type="SAM" id="Coils"/>
    </source>
</evidence>
<name>A0A9Q0RR50_BLOTA</name>
<comment type="caution">
    <text evidence="5">The sequence shown here is derived from an EMBL/GenBank/DDBJ whole genome shotgun (WGS) entry which is preliminary data.</text>
</comment>
<dbReference type="Gene3D" id="1.10.472.80">
    <property type="entry name" value="Ypt/Rab-GAP domain of gyp1p, domain 3"/>
    <property type="match status" value="1"/>
</dbReference>
<protein>
    <recommendedName>
        <fullName evidence="4">Rab-GAP TBC domain-containing protein</fullName>
    </recommendedName>
</protein>
<dbReference type="InterPro" id="IPR050302">
    <property type="entry name" value="Rab_GAP_TBC_domain"/>
</dbReference>
<proteinExistence type="predicted"/>
<dbReference type="AlphaFoldDB" id="A0A9Q0RR50"/>
<dbReference type="FunFam" id="1.10.8.270:FF:000001">
    <property type="entry name" value="TBC1 domain family member 1"/>
    <property type="match status" value="1"/>
</dbReference>
<feature type="coiled-coil region" evidence="2">
    <location>
        <begin position="898"/>
        <end position="936"/>
    </location>
</feature>
<sequence length="1156" mass="132955">MDNTNGSSSTNVESVKVTKSLVLTEHNQIGKTTMETTVNQDYLFEGYIPLLGIQFLKNVSTEVHNAMNNILLEVTNSTNKNGQQENEAEKTTKSFDLPLFMIKIRNSPTKEVEIILNQDHKTTFTELCKSLQINHKEPSQVENEMNVEEYLLQLVAKPIIIPCDQLFLYRGKLESLTERCLALTTNNTVLMDSLKQDVNLKSSLIRHHLCMVLYAESPAEVTDIVEVFRKHTKPSSSIGMNMVTNQHQSRSTDFKVIMVAGVEIQEEVSEGKWHTAPIDKEGFKLRTNLDKRICITLHQDLTHHSFTQIRVERCFGMLLCPGRNMVSSDMVAIGLQSLSTSMLNNLSTTAISIQNQPQQPQWQIVASWVPSELNFEYLNTETPRDTRVYFTIAVDLVIEQIDEPVRFIFETKAKIVAPTNSVAATATEKFWQNFASYKITKQLNEQFHLIIRQQAQEANVEIKSKNQIKYEVISCLSSTQIAQQKQRLSLQLNRDRMLQNSSGEVQSPSEMSSLETPTVDEVDDDDDEPLASGTGSVSQECSQSELESWKDILDKWTINLDVRPKQLARLVRRGVPEALRPAVWQYLSGSHYDEEMMMQKYRTLVSKESSFEAIIQRDINRTFPAHEMFRAAGGQGQESLFRICKAYSNFDEEIGYCQGLSFLVAALLLHMPEEQAFCVFVRIMYNYGLRNLYRCGLEDLHCKFFQLDRFLDDHLPELYLHFADLHVETHMYASQWFLTLFTTKFPLNAVFLIIDLFLLDQMDTLLQIAIALLKLSKNDLLVLDFEGVMKYFRVSLPKKYRTDNNAHQLIRTAVKINVKKSKKYEKDYRAWLERNKKEFNPLEHLEAEKKRLMLTCIRLEQENDDLSQELLSTCKSKIKLQSALDVAEDKAETLNGLLLNTRSQMVDVEEEKSRLLEEAKNLKEMCRKQNDTFETENRNNRKIIEEYKQICKNYQSKFEAECERSIREMELIKEKLKSCDNCANYIAELTEKNGVNDNVNLTDPESIEASKYKDSLLQKITDLESELIRTKVRLAESEDRNGLLAGRLHTTNSELNLMKAQAEEAAQNRSNTWFTKTLTTLRDATKVKQSNSISYGISSTTNSLDSPTSLHESINNHESLHNHQQLLSLQQPQQQSQQGSGRRYSSRDIFQQQQQP</sequence>
<dbReference type="Gene3D" id="1.10.10.750">
    <property type="entry name" value="Ypt/Rab-GAP domain of gyp1p, domain 1"/>
    <property type="match status" value="1"/>
</dbReference>
<accession>A0A9Q0RR50</accession>
<dbReference type="GO" id="GO:0005096">
    <property type="term" value="F:GTPase activator activity"/>
    <property type="evidence" value="ECO:0007669"/>
    <property type="project" value="UniProtKB-KW"/>
</dbReference>
<dbReference type="Pfam" id="PF12473">
    <property type="entry name" value="DUF3694"/>
    <property type="match status" value="1"/>
</dbReference>
<feature type="compositionally biased region" description="Low complexity" evidence="3">
    <location>
        <begin position="1128"/>
        <end position="1138"/>
    </location>
</feature>
<feature type="compositionally biased region" description="Polar residues" evidence="3">
    <location>
        <begin position="533"/>
        <end position="543"/>
    </location>
</feature>
<dbReference type="Gene3D" id="1.10.8.270">
    <property type="entry name" value="putative rabgap domain of human tbc1 domain family member 14 like domains"/>
    <property type="match status" value="1"/>
</dbReference>
<evidence type="ECO:0000259" key="4">
    <source>
        <dbReference type="PROSITE" id="PS50086"/>
    </source>
</evidence>
<dbReference type="GO" id="GO:0031267">
    <property type="term" value="F:small GTPase binding"/>
    <property type="evidence" value="ECO:0007669"/>
    <property type="project" value="TreeGrafter"/>
</dbReference>
<organism evidence="5 6">
    <name type="scientific">Blomia tropicalis</name>
    <name type="common">Mite</name>
    <dbReference type="NCBI Taxonomy" id="40697"/>
    <lineage>
        <taxon>Eukaryota</taxon>
        <taxon>Metazoa</taxon>
        <taxon>Ecdysozoa</taxon>
        <taxon>Arthropoda</taxon>
        <taxon>Chelicerata</taxon>
        <taxon>Arachnida</taxon>
        <taxon>Acari</taxon>
        <taxon>Acariformes</taxon>
        <taxon>Sarcoptiformes</taxon>
        <taxon>Astigmata</taxon>
        <taxon>Glycyphagoidea</taxon>
        <taxon>Echimyopodidae</taxon>
        <taxon>Blomia</taxon>
    </lineage>
</organism>
<evidence type="ECO:0000313" key="6">
    <source>
        <dbReference type="Proteomes" id="UP001142055"/>
    </source>
</evidence>
<feature type="region of interest" description="Disordered" evidence="3">
    <location>
        <begin position="500"/>
        <end position="543"/>
    </location>
</feature>
<feature type="region of interest" description="Disordered" evidence="3">
    <location>
        <begin position="1128"/>
        <end position="1156"/>
    </location>
</feature>
<gene>
    <name evidence="5" type="ORF">RDWZM_002024</name>
</gene>
<feature type="coiled-coil region" evidence="2">
    <location>
        <begin position="1013"/>
        <end position="1068"/>
    </location>
</feature>
<dbReference type="InterPro" id="IPR022164">
    <property type="entry name" value="Kinesin-like"/>
</dbReference>
<evidence type="ECO:0000256" key="3">
    <source>
        <dbReference type="SAM" id="MobiDB-lite"/>
    </source>
</evidence>
<dbReference type="SMART" id="SM00164">
    <property type="entry name" value="TBC"/>
    <property type="match status" value="1"/>
</dbReference>
<dbReference type="PANTHER" id="PTHR47219">
    <property type="entry name" value="RAB GTPASE-ACTIVATING PROTEIN 1-LIKE"/>
    <property type="match status" value="1"/>
</dbReference>
<evidence type="ECO:0000313" key="5">
    <source>
        <dbReference type="EMBL" id="KAJ6223479.1"/>
    </source>
</evidence>
<feature type="domain" description="Rab-GAP TBC" evidence="4">
    <location>
        <begin position="574"/>
        <end position="761"/>
    </location>
</feature>
<dbReference type="OrthoDB" id="295078at2759"/>
<dbReference type="InterPro" id="IPR035969">
    <property type="entry name" value="Rab-GAP_TBC_sf"/>
</dbReference>
<dbReference type="FunFam" id="1.10.472.80:FF:000027">
    <property type="entry name" value="GTPase activating protein (Evi5)"/>
    <property type="match status" value="1"/>
</dbReference>
<dbReference type="Proteomes" id="UP001142055">
    <property type="component" value="Chromosome 1"/>
</dbReference>
<dbReference type="SUPFAM" id="SSF47923">
    <property type="entry name" value="Ypt/Rab-GAP domain of gyp1p"/>
    <property type="match status" value="2"/>
</dbReference>